<keyword evidence="2" id="KW-1185">Reference proteome</keyword>
<sequence>MYARLLKTLVEVAPSNVTPVWLLFYWRLLKGEAEGDHAEAWSALPDYLPPDIRCPSLDEAAVILVDHELI</sequence>
<name>A0ABX1DHG3_9HYPH</name>
<protein>
    <submittedName>
        <fullName evidence="1">Uncharacterized protein</fullName>
    </submittedName>
</protein>
<proteinExistence type="predicted"/>
<organism evidence="1 2">
    <name type="scientific">Brucella haematophila</name>
    <dbReference type="NCBI Taxonomy" id="419474"/>
    <lineage>
        <taxon>Bacteria</taxon>
        <taxon>Pseudomonadati</taxon>
        <taxon>Pseudomonadota</taxon>
        <taxon>Alphaproteobacteria</taxon>
        <taxon>Hyphomicrobiales</taxon>
        <taxon>Brucellaceae</taxon>
        <taxon>Brucella/Ochrobactrum group</taxon>
        <taxon>Brucella</taxon>
    </lineage>
</organism>
<dbReference type="Proteomes" id="UP000704467">
    <property type="component" value="Unassembled WGS sequence"/>
</dbReference>
<accession>A0ABX1DHG3</accession>
<reference evidence="1 2" key="1">
    <citation type="submission" date="2020-03" db="EMBL/GenBank/DDBJ databases">
        <title>Whole genome sequencing of clinical and environmental type strains of Ochrobactrum.</title>
        <authorList>
            <person name="Dharne M."/>
        </authorList>
    </citation>
    <scope>NUCLEOTIDE SEQUENCE [LARGE SCALE GENOMIC DNA]</scope>
    <source>
        <strain evidence="1 2">CIP 109452</strain>
    </source>
</reference>
<comment type="caution">
    <text evidence="1">The sequence shown here is derived from an EMBL/GenBank/DDBJ whole genome shotgun (WGS) entry which is preliminary data.</text>
</comment>
<dbReference type="RefSeq" id="WP_138785392.1">
    <property type="nucleotide sequence ID" value="NZ_JBHEEQ010000005.1"/>
</dbReference>
<dbReference type="EMBL" id="JAAVLN010000001">
    <property type="protein sequence ID" value="NKC02374.1"/>
    <property type="molecule type" value="Genomic_DNA"/>
</dbReference>
<evidence type="ECO:0000313" key="1">
    <source>
        <dbReference type="EMBL" id="NKC02374.1"/>
    </source>
</evidence>
<evidence type="ECO:0000313" key="2">
    <source>
        <dbReference type="Proteomes" id="UP000704467"/>
    </source>
</evidence>
<gene>
    <name evidence="1" type="ORF">HED55_00190</name>
</gene>